<keyword evidence="1" id="KW-0805">Transcription regulation</keyword>
<dbReference type="PANTHER" id="PTHR30136">
    <property type="entry name" value="HELIX-TURN-HELIX TRANSCRIPTIONAL REGULATOR, ICLR FAMILY"/>
    <property type="match status" value="1"/>
</dbReference>
<dbReference type="InterPro" id="IPR036390">
    <property type="entry name" value="WH_DNA-bd_sf"/>
</dbReference>
<dbReference type="PROSITE" id="PS51078">
    <property type="entry name" value="ICLR_ED"/>
    <property type="match status" value="1"/>
</dbReference>
<dbReference type="Pfam" id="PF09339">
    <property type="entry name" value="HTH_IclR"/>
    <property type="match status" value="1"/>
</dbReference>
<keyword evidence="3" id="KW-0804">Transcription</keyword>
<name>A0ABZ1YRX5_9NOCA</name>
<evidence type="ECO:0000256" key="2">
    <source>
        <dbReference type="ARBA" id="ARBA00023125"/>
    </source>
</evidence>
<keyword evidence="7" id="KW-1185">Reference proteome</keyword>
<evidence type="ECO:0000256" key="1">
    <source>
        <dbReference type="ARBA" id="ARBA00023015"/>
    </source>
</evidence>
<dbReference type="SMART" id="SM00346">
    <property type="entry name" value="HTH_ICLR"/>
    <property type="match status" value="1"/>
</dbReference>
<evidence type="ECO:0000259" key="5">
    <source>
        <dbReference type="PROSITE" id="PS51078"/>
    </source>
</evidence>
<dbReference type="InterPro" id="IPR050707">
    <property type="entry name" value="HTH_MetabolicPath_Reg"/>
</dbReference>
<dbReference type="InterPro" id="IPR014757">
    <property type="entry name" value="Tscrpt_reg_IclR_C"/>
</dbReference>
<dbReference type="Proteomes" id="UP001432062">
    <property type="component" value="Chromosome"/>
</dbReference>
<evidence type="ECO:0000256" key="3">
    <source>
        <dbReference type="ARBA" id="ARBA00023163"/>
    </source>
</evidence>
<organism evidence="6 7">
    <name type="scientific">Nocardia vinacea</name>
    <dbReference type="NCBI Taxonomy" id="96468"/>
    <lineage>
        <taxon>Bacteria</taxon>
        <taxon>Bacillati</taxon>
        <taxon>Actinomycetota</taxon>
        <taxon>Actinomycetes</taxon>
        <taxon>Mycobacteriales</taxon>
        <taxon>Nocardiaceae</taxon>
        <taxon>Nocardia</taxon>
    </lineage>
</organism>
<evidence type="ECO:0000313" key="6">
    <source>
        <dbReference type="EMBL" id="WUV45999.1"/>
    </source>
</evidence>
<dbReference type="PANTHER" id="PTHR30136:SF35">
    <property type="entry name" value="HTH-TYPE TRANSCRIPTIONAL REGULATOR RV1719"/>
    <property type="match status" value="1"/>
</dbReference>
<dbReference type="Pfam" id="PF01614">
    <property type="entry name" value="IclR_C"/>
    <property type="match status" value="1"/>
</dbReference>
<accession>A0ABZ1YRX5</accession>
<reference evidence="6" key="1">
    <citation type="submission" date="2022-10" db="EMBL/GenBank/DDBJ databases">
        <title>The complete genomes of actinobacterial strains from the NBC collection.</title>
        <authorList>
            <person name="Joergensen T.S."/>
            <person name="Alvarez Arevalo M."/>
            <person name="Sterndorff E.B."/>
            <person name="Faurdal D."/>
            <person name="Vuksanovic O."/>
            <person name="Mourched A.-S."/>
            <person name="Charusanti P."/>
            <person name="Shaw S."/>
            <person name="Blin K."/>
            <person name="Weber T."/>
        </authorList>
    </citation>
    <scope>NUCLEOTIDE SEQUENCE</scope>
    <source>
        <strain evidence="6">NBC_01482</strain>
    </source>
</reference>
<dbReference type="InterPro" id="IPR005471">
    <property type="entry name" value="Tscrpt_reg_IclR_N"/>
</dbReference>
<feature type="domain" description="HTH iclR-type" evidence="4">
    <location>
        <begin position="5"/>
        <end position="65"/>
    </location>
</feature>
<evidence type="ECO:0000259" key="4">
    <source>
        <dbReference type="PROSITE" id="PS51077"/>
    </source>
</evidence>
<sequence>MPDDKTVVGRAVAIIEAVADSRDPVSLATLTKHTGIPKPTVRRIANDLARRGMLELTRDGYRAGTVLIYHGLRAAQQHGFVLTAQPYIQDLYMRTRGEIVWCASLYGGELTLNGSAFGRNYAEVMKRQNWPSMASFGPSMVLTAAGRLQIAAHEEQAEQILAMRWPPLTQYSVTDPRKLRALLDEARDTGFAHEREQTAVGWSCVASAVRDSSGALIGAIGITGRSAVLEQRSLHTGLVRSVESLQHELREDKSAGLPLGKPSRSFGDIFTQYPRWTPSLAPLLDVTSD</sequence>
<dbReference type="RefSeq" id="WP_329409528.1">
    <property type="nucleotide sequence ID" value="NZ_CP109441.1"/>
</dbReference>
<dbReference type="Gene3D" id="1.10.10.10">
    <property type="entry name" value="Winged helix-like DNA-binding domain superfamily/Winged helix DNA-binding domain"/>
    <property type="match status" value="1"/>
</dbReference>
<keyword evidence="2" id="KW-0238">DNA-binding</keyword>
<dbReference type="EMBL" id="CP109441">
    <property type="protein sequence ID" value="WUV45999.1"/>
    <property type="molecule type" value="Genomic_DNA"/>
</dbReference>
<evidence type="ECO:0000313" key="7">
    <source>
        <dbReference type="Proteomes" id="UP001432062"/>
    </source>
</evidence>
<dbReference type="Gene3D" id="3.30.450.40">
    <property type="match status" value="1"/>
</dbReference>
<dbReference type="InterPro" id="IPR036388">
    <property type="entry name" value="WH-like_DNA-bd_sf"/>
</dbReference>
<proteinExistence type="predicted"/>
<protein>
    <submittedName>
        <fullName evidence="6">Helix-turn-helix domain-containing protein</fullName>
    </submittedName>
</protein>
<dbReference type="InterPro" id="IPR029016">
    <property type="entry name" value="GAF-like_dom_sf"/>
</dbReference>
<dbReference type="SUPFAM" id="SSF55781">
    <property type="entry name" value="GAF domain-like"/>
    <property type="match status" value="1"/>
</dbReference>
<gene>
    <name evidence="6" type="ORF">OG563_44180</name>
</gene>
<dbReference type="SUPFAM" id="SSF46785">
    <property type="entry name" value="Winged helix' DNA-binding domain"/>
    <property type="match status" value="1"/>
</dbReference>
<dbReference type="PROSITE" id="PS51077">
    <property type="entry name" value="HTH_ICLR"/>
    <property type="match status" value="1"/>
</dbReference>
<feature type="domain" description="IclR-ED" evidence="5">
    <location>
        <begin position="66"/>
        <end position="255"/>
    </location>
</feature>